<evidence type="ECO:0000313" key="2">
    <source>
        <dbReference type="EMBL" id="GAA3885914.1"/>
    </source>
</evidence>
<name>A0ABP7KUI5_9MICO</name>
<gene>
    <name evidence="2" type="ORF">GCM10022381_30060</name>
</gene>
<reference evidence="3" key="1">
    <citation type="journal article" date="2019" name="Int. J. Syst. Evol. Microbiol.">
        <title>The Global Catalogue of Microorganisms (GCM) 10K type strain sequencing project: providing services to taxonomists for standard genome sequencing and annotation.</title>
        <authorList>
            <consortium name="The Broad Institute Genomics Platform"/>
            <consortium name="The Broad Institute Genome Sequencing Center for Infectious Disease"/>
            <person name="Wu L."/>
            <person name="Ma J."/>
        </authorList>
    </citation>
    <scope>NUCLEOTIDE SEQUENCE [LARGE SCALE GENOMIC DNA]</scope>
    <source>
        <strain evidence="3">JCM 17021</strain>
    </source>
</reference>
<dbReference type="Pfam" id="PF13561">
    <property type="entry name" value="adh_short_C2"/>
    <property type="match status" value="1"/>
</dbReference>
<dbReference type="SUPFAM" id="SSF51735">
    <property type="entry name" value="NAD(P)-binding Rossmann-fold domains"/>
    <property type="match status" value="1"/>
</dbReference>
<dbReference type="InterPro" id="IPR050259">
    <property type="entry name" value="SDR"/>
</dbReference>
<proteinExistence type="inferred from homology"/>
<organism evidence="2 3">
    <name type="scientific">Leifsonia kafniensis</name>
    <dbReference type="NCBI Taxonomy" id="475957"/>
    <lineage>
        <taxon>Bacteria</taxon>
        <taxon>Bacillati</taxon>
        <taxon>Actinomycetota</taxon>
        <taxon>Actinomycetes</taxon>
        <taxon>Micrococcales</taxon>
        <taxon>Microbacteriaceae</taxon>
        <taxon>Leifsonia</taxon>
    </lineage>
</organism>
<dbReference type="InterPro" id="IPR002347">
    <property type="entry name" value="SDR_fam"/>
</dbReference>
<dbReference type="PROSITE" id="PS51257">
    <property type="entry name" value="PROKAR_LIPOPROTEIN"/>
    <property type="match status" value="1"/>
</dbReference>
<dbReference type="Proteomes" id="UP001501803">
    <property type="component" value="Unassembled WGS sequence"/>
</dbReference>
<evidence type="ECO:0000256" key="1">
    <source>
        <dbReference type="ARBA" id="ARBA00006484"/>
    </source>
</evidence>
<evidence type="ECO:0000313" key="3">
    <source>
        <dbReference type="Proteomes" id="UP001501803"/>
    </source>
</evidence>
<dbReference type="EMBL" id="BAABCN010000010">
    <property type="protein sequence ID" value="GAA3885914.1"/>
    <property type="molecule type" value="Genomic_DNA"/>
</dbReference>
<dbReference type="PANTHER" id="PTHR42879">
    <property type="entry name" value="3-OXOACYL-(ACYL-CARRIER-PROTEIN) REDUCTASE"/>
    <property type="match status" value="1"/>
</dbReference>
<dbReference type="Gene3D" id="3.40.50.720">
    <property type="entry name" value="NAD(P)-binding Rossmann-like Domain"/>
    <property type="match status" value="1"/>
</dbReference>
<comment type="caution">
    <text evidence="2">The sequence shown here is derived from an EMBL/GenBank/DDBJ whole genome shotgun (WGS) entry which is preliminary data.</text>
</comment>
<comment type="similarity">
    <text evidence="1">Belongs to the short-chain dehydrogenases/reductases (SDR) family.</text>
</comment>
<dbReference type="CDD" id="cd05233">
    <property type="entry name" value="SDR_c"/>
    <property type="match status" value="1"/>
</dbReference>
<keyword evidence="3" id="KW-1185">Reference proteome</keyword>
<dbReference type="PRINTS" id="PR00080">
    <property type="entry name" value="SDRFAMILY"/>
</dbReference>
<dbReference type="PRINTS" id="PR00081">
    <property type="entry name" value="GDHRDH"/>
</dbReference>
<dbReference type="PANTHER" id="PTHR42879:SF2">
    <property type="entry name" value="3-OXOACYL-[ACYL-CARRIER-PROTEIN] REDUCTASE FABG"/>
    <property type="match status" value="1"/>
</dbReference>
<sequence length="229" mass="23520">MKSDIKRRALVTGSASGIGAACVKRLRADGVDVVTLDRDGQAEVVVDVTDAKELSAIARYLPAVDIVINSAGIVGPSSSFLDTPIDEWRAPMEVNLFGAINVMRAFVPAMIDRGWGRVVNIASVAGKEGTPGLAAYSASKGALLAATKAIGKELAATGVLVNAIAPGTIQTPMTAATAPEVIAHTSSLIPMNRLGQPEEVAELVAWLASAAVSFSTGAVYDISGGRATY</sequence>
<protein>
    <submittedName>
        <fullName evidence="2">SDR family NAD(P)-dependent oxidoreductase</fullName>
    </submittedName>
</protein>
<dbReference type="InterPro" id="IPR036291">
    <property type="entry name" value="NAD(P)-bd_dom_sf"/>
</dbReference>
<accession>A0ABP7KUI5</accession>